<dbReference type="InterPro" id="IPR050631">
    <property type="entry name" value="PheA/TfdB_FAD_monoxygenase"/>
</dbReference>
<reference evidence="3 4" key="1">
    <citation type="journal article" date="2015" name="G3 (Bethesda)">
        <title>Insights into Ongoing Evolution of the Hexachlorocyclohexane Catabolic Pathway from Comparative Genomics of Ten Sphingomonadaceae Strains.</title>
        <authorList>
            <person name="Pearce S.L."/>
            <person name="Oakeshott J.G."/>
            <person name="Pandey G."/>
        </authorList>
    </citation>
    <scope>NUCLEOTIDE SEQUENCE [LARGE SCALE GENOMIC DNA]</scope>
    <source>
        <strain evidence="3 4">LL02</strain>
    </source>
</reference>
<dbReference type="Gene3D" id="3.50.50.60">
    <property type="entry name" value="FAD/NAD(P)-binding domain"/>
    <property type="match status" value="1"/>
</dbReference>
<dbReference type="Proteomes" id="UP000052268">
    <property type="component" value="Unassembled WGS sequence"/>
</dbReference>
<dbReference type="InterPro" id="IPR002938">
    <property type="entry name" value="FAD-bd"/>
</dbReference>
<organism evidence="3 4">
    <name type="scientific">Novosphingobium barchaimii LL02</name>
    <dbReference type="NCBI Taxonomy" id="1114963"/>
    <lineage>
        <taxon>Bacteria</taxon>
        <taxon>Pseudomonadati</taxon>
        <taxon>Pseudomonadota</taxon>
        <taxon>Alphaproteobacteria</taxon>
        <taxon>Sphingomonadales</taxon>
        <taxon>Sphingomonadaceae</taxon>
        <taxon>Novosphingobium</taxon>
    </lineage>
</organism>
<dbReference type="PANTHER" id="PTHR43476:SF3">
    <property type="entry name" value="FAD-BINDING MONOOXYGENASE"/>
    <property type="match status" value="1"/>
</dbReference>
<keyword evidence="1" id="KW-0560">Oxidoreductase</keyword>
<evidence type="ECO:0000256" key="1">
    <source>
        <dbReference type="ARBA" id="ARBA00023002"/>
    </source>
</evidence>
<protein>
    <submittedName>
        <fullName evidence="3">Monooxygenase</fullName>
    </submittedName>
</protein>
<dbReference type="GO" id="GO:0071949">
    <property type="term" value="F:FAD binding"/>
    <property type="evidence" value="ECO:0007669"/>
    <property type="project" value="InterPro"/>
</dbReference>
<accession>A0A0J8AQ07</accession>
<keyword evidence="4" id="KW-1185">Reference proteome</keyword>
<dbReference type="SUPFAM" id="SSF51905">
    <property type="entry name" value="FAD/NAD(P)-binding domain"/>
    <property type="match status" value="1"/>
</dbReference>
<dbReference type="PATRIC" id="fig|1114963.3.peg.2116"/>
<feature type="domain" description="FAD-binding" evidence="2">
    <location>
        <begin position="6"/>
        <end position="350"/>
    </location>
</feature>
<dbReference type="RefSeq" id="WP_059151352.1">
    <property type="nucleotide sequence ID" value="NZ_KQ130453.1"/>
</dbReference>
<gene>
    <name evidence="3" type="ORF">V474_16410</name>
</gene>
<evidence type="ECO:0000259" key="2">
    <source>
        <dbReference type="Pfam" id="PF01494"/>
    </source>
</evidence>
<dbReference type="InterPro" id="IPR036188">
    <property type="entry name" value="FAD/NAD-bd_sf"/>
</dbReference>
<proteinExistence type="predicted"/>
<dbReference type="Pfam" id="PF01494">
    <property type="entry name" value="FAD_binding_3"/>
    <property type="match status" value="1"/>
</dbReference>
<dbReference type="PANTHER" id="PTHR43476">
    <property type="entry name" value="3-(3-HYDROXY-PHENYL)PROPIONATE/3-HYDROXYCINNAMIC ACID HYDROXYLASE"/>
    <property type="match status" value="1"/>
</dbReference>
<dbReference type="EMBL" id="JACU01000004">
    <property type="protein sequence ID" value="KMS56500.1"/>
    <property type="molecule type" value="Genomic_DNA"/>
</dbReference>
<evidence type="ECO:0000313" key="3">
    <source>
        <dbReference type="EMBL" id="KMS56500.1"/>
    </source>
</evidence>
<dbReference type="OrthoDB" id="9791689at2"/>
<dbReference type="GO" id="GO:0019622">
    <property type="term" value="P:3-(3-hydroxy)phenylpropionate catabolic process"/>
    <property type="evidence" value="ECO:0007669"/>
    <property type="project" value="TreeGrafter"/>
</dbReference>
<evidence type="ECO:0000313" key="4">
    <source>
        <dbReference type="Proteomes" id="UP000052268"/>
    </source>
</evidence>
<dbReference type="Gene3D" id="3.30.70.2450">
    <property type="match status" value="1"/>
</dbReference>
<dbReference type="GO" id="GO:0008688">
    <property type="term" value="F:3-(3-hydroxyphenyl)propionate hydroxylase activity"/>
    <property type="evidence" value="ECO:0007669"/>
    <property type="project" value="TreeGrafter"/>
</dbReference>
<keyword evidence="3" id="KW-0503">Monooxygenase</keyword>
<dbReference type="AlphaFoldDB" id="A0A0J8AQ07"/>
<comment type="caution">
    <text evidence="3">The sequence shown here is derived from an EMBL/GenBank/DDBJ whole genome shotgun (WGS) entry which is preliminary data.</text>
</comment>
<name>A0A0J8AQ07_9SPHN</name>
<sequence>MTAVGRCQVAIAGAGPVGTVMATLLAQAGIDVVVIETGHDCAQDLRASTFHPPTLEMLDQIGITPMLLEKGLKAPVFHWRDRHSGEVIDFDLAEISDVSRYPFRIQCEQYHLSRALASGLEKQGNAQVRFGSRLLAFEEDAEGVNLAIETMTGIERLRCDYLIGADGANSVVRKWLGIEFDGFTYAERFLCLSTEFDIAAHLPNLAWVNYVSDPDEWLVLLRVPSLWRVLVPTDGTLSDDELRSDAMKDAIFGRLVGDGSMVQTRHRTLYRVHQRVAKSFREGRVLLAGDAAHLNNPLGGFGMNSGVHDAFNLFEKLLPVLKGQVSAAVAEENLALYDRQRREVTHSFTQTQTKENMAMIRGGQDDAHKRRREAMMAIKQDDTARRAYMMRQAMYESLALASQIR</sequence>
<dbReference type="PRINTS" id="PR00420">
    <property type="entry name" value="RNGMNOXGNASE"/>
</dbReference>